<dbReference type="GO" id="GO:0045333">
    <property type="term" value="P:cellular respiration"/>
    <property type="evidence" value="ECO:0007669"/>
    <property type="project" value="InterPro"/>
</dbReference>
<feature type="domain" description="Coenzyme Q-binding protein COQ10 START" evidence="2">
    <location>
        <begin position="10"/>
        <end position="139"/>
    </location>
</feature>
<dbReference type="Pfam" id="PF03364">
    <property type="entry name" value="Polyketide_cyc"/>
    <property type="match status" value="1"/>
</dbReference>
<dbReference type="InterPro" id="IPR023393">
    <property type="entry name" value="START-like_dom_sf"/>
</dbReference>
<dbReference type="PANTHER" id="PTHR12901:SF10">
    <property type="entry name" value="COENZYME Q-BINDING PROTEIN COQ10, MITOCHONDRIAL"/>
    <property type="match status" value="1"/>
</dbReference>
<evidence type="ECO:0000313" key="4">
    <source>
        <dbReference type="EMBL" id="BFD46867.1"/>
    </source>
</evidence>
<evidence type="ECO:0000256" key="1">
    <source>
        <dbReference type="ARBA" id="ARBA00008918"/>
    </source>
</evidence>
<reference evidence="4" key="1">
    <citation type="submission" date="2024-01" db="EMBL/GenBank/DDBJ databases">
        <title>Sequencing the genomes of a sandfly, Sergentomyia squamirostris, and its two endosymbionts.</title>
        <authorList>
            <person name="Itokawa K."/>
            <person name="Sanjoba C."/>
        </authorList>
    </citation>
    <scope>NUCLEOTIDE SEQUENCE</scope>
    <source>
        <strain evidence="4">RiSSQ</strain>
    </source>
</reference>
<dbReference type="InterPro" id="IPR044996">
    <property type="entry name" value="COQ10-like"/>
</dbReference>
<dbReference type="EMBL" id="AP029170">
    <property type="protein sequence ID" value="BFD46867.1"/>
    <property type="molecule type" value="Genomic_DNA"/>
</dbReference>
<accession>A0AAT9GAM1</accession>
<dbReference type="Gene3D" id="3.30.530.20">
    <property type="match status" value="1"/>
</dbReference>
<dbReference type="AlphaFoldDB" id="A0AAT9GAM1"/>
<dbReference type="SUPFAM" id="SSF55961">
    <property type="entry name" value="Bet v1-like"/>
    <property type="match status" value="1"/>
</dbReference>
<protein>
    <submittedName>
        <fullName evidence="4">Type II toxin-antitoxin system RatA family toxin</fullName>
    </submittedName>
</protein>
<dbReference type="InterPro" id="IPR005031">
    <property type="entry name" value="COQ10_START"/>
</dbReference>
<proteinExistence type="inferred from homology"/>
<name>A0AAT9GAM1_9RICK</name>
<evidence type="ECO:0000259" key="2">
    <source>
        <dbReference type="Pfam" id="PF03364"/>
    </source>
</evidence>
<comment type="similarity">
    <text evidence="1">Belongs to the ribosome association toxin RatA family.</text>
</comment>
<dbReference type="EMBL" id="AP029170">
    <property type="protein sequence ID" value="BFD46766.1"/>
    <property type="molecule type" value="Genomic_DNA"/>
</dbReference>
<evidence type="ECO:0000313" key="3">
    <source>
        <dbReference type="EMBL" id="BFD46766.1"/>
    </source>
</evidence>
<dbReference type="PANTHER" id="PTHR12901">
    <property type="entry name" value="SPERM PROTEIN HOMOLOG"/>
    <property type="match status" value="1"/>
</dbReference>
<organism evidence="4">
    <name type="scientific">Candidatus Tisiphia endosymbiont of Sergentomyia squamirostris</name>
    <dbReference type="NCBI Taxonomy" id="3113639"/>
    <lineage>
        <taxon>Bacteria</taxon>
        <taxon>Pseudomonadati</taxon>
        <taxon>Pseudomonadota</taxon>
        <taxon>Alphaproteobacteria</taxon>
        <taxon>Rickettsiales</taxon>
        <taxon>Rickettsiaceae</taxon>
        <taxon>Rickettsieae</taxon>
        <taxon>Candidatus Tisiphia</taxon>
    </lineage>
</organism>
<dbReference type="CDD" id="cd07813">
    <property type="entry name" value="COQ10p_like"/>
    <property type="match status" value="1"/>
</dbReference>
<gene>
    <name evidence="3" type="ORF">DMENIID0002_14120</name>
    <name evidence="4" type="ORF">DMENIID0002_15130</name>
</gene>
<sequence>MPSFHQVKILPYNVQELFHLVLDVKSYPEFLPWCRAARIISESENQIIAELVIQLKGFSDNYQSRIIYSNDLNKQRYSIEVEAISGPFKYLKNLWQFSQEDTGSKIEFFIDFKMKFAIVDKLVNIFFTDATEKMVDAFEKRADTMLTKINLANYS</sequence>
<dbReference type="GO" id="GO:0048039">
    <property type="term" value="F:ubiquinone binding"/>
    <property type="evidence" value="ECO:0007669"/>
    <property type="project" value="InterPro"/>
</dbReference>